<dbReference type="PANTHER" id="PTHR42850:SF4">
    <property type="entry name" value="ZINC-DEPENDENT ENDOPOLYPHOSPHATASE"/>
    <property type="match status" value="1"/>
</dbReference>
<feature type="domain" description="Serine/threonine specific protein phosphatases" evidence="1">
    <location>
        <begin position="65"/>
        <end position="70"/>
    </location>
</feature>
<dbReference type="PRINTS" id="PR00114">
    <property type="entry name" value="STPHPHTASE"/>
</dbReference>
<evidence type="ECO:0000259" key="1">
    <source>
        <dbReference type="PROSITE" id="PS00125"/>
    </source>
</evidence>
<dbReference type="GO" id="GO:0016791">
    <property type="term" value="F:phosphatase activity"/>
    <property type="evidence" value="ECO:0007669"/>
    <property type="project" value="TreeGrafter"/>
</dbReference>
<dbReference type="InterPro" id="IPR006186">
    <property type="entry name" value="Ser/Thr-sp_prot-phosphatase"/>
</dbReference>
<dbReference type="AlphaFoldDB" id="A0A1M6B6X1"/>
<evidence type="ECO:0000313" key="3">
    <source>
        <dbReference type="Proteomes" id="UP000184171"/>
    </source>
</evidence>
<dbReference type="Gene3D" id="3.60.21.10">
    <property type="match status" value="1"/>
</dbReference>
<organism evidence="2 3">
    <name type="scientific">Malonomonas rubra DSM 5091</name>
    <dbReference type="NCBI Taxonomy" id="1122189"/>
    <lineage>
        <taxon>Bacteria</taxon>
        <taxon>Pseudomonadati</taxon>
        <taxon>Thermodesulfobacteriota</taxon>
        <taxon>Desulfuromonadia</taxon>
        <taxon>Desulfuromonadales</taxon>
        <taxon>Geopsychrobacteraceae</taxon>
        <taxon>Malonomonas</taxon>
    </lineage>
</organism>
<keyword evidence="3" id="KW-1185">Reference proteome</keyword>
<accession>A0A1M6B6X1</accession>
<dbReference type="InterPro" id="IPR050126">
    <property type="entry name" value="Ap4A_hydrolase"/>
</dbReference>
<dbReference type="InterPro" id="IPR029052">
    <property type="entry name" value="Metallo-depent_PP-like"/>
</dbReference>
<dbReference type="EMBL" id="FQZT01000001">
    <property type="protein sequence ID" value="SHI44430.1"/>
    <property type="molecule type" value="Genomic_DNA"/>
</dbReference>
<proteinExistence type="predicted"/>
<evidence type="ECO:0000313" key="2">
    <source>
        <dbReference type="EMBL" id="SHI44430.1"/>
    </source>
</evidence>
<dbReference type="PANTHER" id="PTHR42850">
    <property type="entry name" value="METALLOPHOSPHOESTERASE"/>
    <property type="match status" value="1"/>
</dbReference>
<dbReference type="RefSeq" id="WP_072904755.1">
    <property type="nucleotide sequence ID" value="NZ_FQZT01000001.1"/>
</dbReference>
<dbReference type="InterPro" id="IPR004843">
    <property type="entry name" value="Calcineurin-like_PHP"/>
</dbReference>
<protein>
    <submittedName>
        <fullName evidence="2">Serine/threonine protein phosphatase 1</fullName>
    </submittedName>
</protein>
<name>A0A1M6B6X1_MALRU</name>
<reference evidence="2 3" key="1">
    <citation type="submission" date="2016-11" db="EMBL/GenBank/DDBJ databases">
        <authorList>
            <person name="Jaros S."/>
            <person name="Januszkiewicz K."/>
            <person name="Wedrychowicz H."/>
        </authorList>
    </citation>
    <scope>NUCLEOTIDE SEQUENCE [LARGE SCALE GENOMIC DNA]</scope>
    <source>
        <strain evidence="2 3">DSM 5091</strain>
    </source>
</reference>
<dbReference type="Pfam" id="PF00149">
    <property type="entry name" value="Metallophos"/>
    <property type="match status" value="1"/>
</dbReference>
<dbReference type="GO" id="GO:0008803">
    <property type="term" value="F:bis(5'-nucleosyl)-tetraphosphatase (symmetrical) activity"/>
    <property type="evidence" value="ECO:0007669"/>
    <property type="project" value="TreeGrafter"/>
</dbReference>
<dbReference type="Proteomes" id="UP000184171">
    <property type="component" value="Unassembled WGS sequence"/>
</dbReference>
<dbReference type="CDD" id="cd00144">
    <property type="entry name" value="MPP_PPP_family"/>
    <property type="match status" value="1"/>
</dbReference>
<gene>
    <name evidence="2" type="ORF">SAMN02745165_00059</name>
</gene>
<dbReference type="GO" id="GO:0110154">
    <property type="term" value="P:RNA decapping"/>
    <property type="evidence" value="ECO:0007669"/>
    <property type="project" value="TreeGrafter"/>
</dbReference>
<dbReference type="STRING" id="1122189.SAMN02745165_00059"/>
<dbReference type="PROSITE" id="PS00125">
    <property type="entry name" value="SER_THR_PHOSPHATASE"/>
    <property type="match status" value="1"/>
</dbReference>
<dbReference type="OrthoDB" id="9807890at2"/>
<dbReference type="GO" id="GO:0005737">
    <property type="term" value="C:cytoplasm"/>
    <property type="evidence" value="ECO:0007669"/>
    <property type="project" value="TreeGrafter"/>
</dbReference>
<sequence length="243" mass="27599">MSRLIAVGDIHGQYQMLQSLMEDVAPTDKDQLVFLGDYVDRGPQTPEVIDWLIDFQKRYPQTVFLRGNHEQMLLDAVVAADRKQSGRNTFLDDFMALKGRGLPSAVFYFVSCGGQESLQAYNGGDIVEDPCAALQRIPAEHVEFFSSTVFYWQYQQYFFVHAGVDPKDPTGEKRQNEAFLWQRKPLWKKVKGWDKIVVHGHTPVSEPYISQTEINIDTGAGYGDCLTACDVLQMRFWQSDGAS</sequence>
<dbReference type="SUPFAM" id="SSF56300">
    <property type="entry name" value="Metallo-dependent phosphatases"/>
    <property type="match status" value="1"/>
</dbReference>